<keyword evidence="2" id="KW-0808">Transferase</keyword>
<evidence type="ECO:0000256" key="4">
    <source>
        <dbReference type="ARBA" id="ARBA00023315"/>
    </source>
</evidence>
<proteinExistence type="inferred from homology"/>
<dbReference type="CDD" id="cd03357">
    <property type="entry name" value="LbH_MAT_GAT"/>
    <property type="match status" value="1"/>
</dbReference>
<dbReference type="EMBL" id="JAENIM010000042">
    <property type="protein sequence ID" value="MBK1791966.1"/>
    <property type="molecule type" value="Genomic_DNA"/>
</dbReference>
<dbReference type="GO" id="GO:0008374">
    <property type="term" value="F:O-acyltransferase activity"/>
    <property type="evidence" value="ECO:0007669"/>
    <property type="project" value="TreeGrafter"/>
</dbReference>
<comment type="caution">
    <text evidence="5">The sequence shown here is derived from an EMBL/GenBank/DDBJ whole genome shotgun (WGS) entry which is preliminary data.</text>
</comment>
<dbReference type="Pfam" id="PF00132">
    <property type="entry name" value="Hexapep"/>
    <property type="match status" value="1"/>
</dbReference>
<name>A0A8J7SKV2_9BACT</name>
<dbReference type="InterPro" id="IPR018357">
    <property type="entry name" value="Hexapep_transf_CS"/>
</dbReference>
<keyword evidence="6" id="KW-1185">Reference proteome</keyword>
<dbReference type="Proteomes" id="UP000624703">
    <property type="component" value="Unassembled WGS sequence"/>
</dbReference>
<evidence type="ECO:0000256" key="1">
    <source>
        <dbReference type="ARBA" id="ARBA00007274"/>
    </source>
</evidence>
<accession>A0A8J7SKV2</accession>
<evidence type="ECO:0000256" key="3">
    <source>
        <dbReference type="ARBA" id="ARBA00022737"/>
    </source>
</evidence>
<sequence length="154" mass="16222">MARRDRMEILQPIIGQLAEDVWIEPPFFCEYGAHVEIGPRTFINVNCFLQDSGNIKIGADCLLGPGVQLCCARHPLDASQRVVSEPANGDAPYTTSSQPITIGNKVWIGANVTIVGGVTVGDEVVIGAGSVVTKDVPAGMLVRGVPARIVGPTA</sequence>
<dbReference type="PANTHER" id="PTHR23416:SF23">
    <property type="entry name" value="ACETYLTRANSFERASE C18B11.09C-RELATED"/>
    <property type="match status" value="1"/>
</dbReference>
<evidence type="ECO:0000313" key="6">
    <source>
        <dbReference type="Proteomes" id="UP000624703"/>
    </source>
</evidence>
<evidence type="ECO:0000313" key="5">
    <source>
        <dbReference type="EMBL" id="MBK1791966.1"/>
    </source>
</evidence>
<dbReference type="PROSITE" id="PS00101">
    <property type="entry name" value="HEXAPEP_TRANSFERASES"/>
    <property type="match status" value="1"/>
</dbReference>
<dbReference type="Gene3D" id="2.160.10.10">
    <property type="entry name" value="Hexapeptide repeat proteins"/>
    <property type="match status" value="1"/>
</dbReference>
<protein>
    <submittedName>
        <fullName evidence="5">Sugar O-acetyltransferase</fullName>
    </submittedName>
</protein>
<gene>
    <name evidence="5" type="ORF">JIN82_12465</name>
</gene>
<reference evidence="5" key="1">
    <citation type="submission" date="2021-01" db="EMBL/GenBank/DDBJ databases">
        <title>Modified the classification status of verrucomicrobia.</title>
        <authorList>
            <person name="Feng X."/>
        </authorList>
    </citation>
    <scope>NUCLEOTIDE SEQUENCE</scope>
    <source>
        <strain evidence="5">_KCTC 22039</strain>
    </source>
</reference>
<organism evidence="5 6">
    <name type="scientific">Persicirhabdus sediminis</name>
    <dbReference type="NCBI Taxonomy" id="454144"/>
    <lineage>
        <taxon>Bacteria</taxon>
        <taxon>Pseudomonadati</taxon>
        <taxon>Verrucomicrobiota</taxon>
        <taxon>Verrucomicrobiia</taxon>
        <taxon>Verrucomicrobiales</taxon>
        <taxon>Verrucomicrobiaceae</taxon>
        <taxon>Persicirhabdus</taxon>
    </lineage>
</organism>
<comment type="similarity">
    <text evidence="1">Belongs to the transferase hexapeptide repeat family.</text>
</comment>
<dbReference type="PANTHER" id="PTHR23416">
    <property type="entry name" value="SIALIC ACID SYNTHASE-RELATED"/>
    <property type="match status" value="1"/>
</dbReference>
<dbReference type="InterPro" id="IPR051159">
    <property type="entry name" value="Hexapeptide_acetyltransf"/>
</dbReference>
<dbReference type="InterPro" id="IPR001451">
    <property type="entry name" value="Hexapep"/>
</dbReference>
<keyword evidence="4" id="KW-0012">Acyltransferase</keyword>
<dbReference type="SUPFAM" id="SSF51161">
    <property type="entry name" value="Trimeric LpxA-like enzymes"/>
    <property type="match status" value="1"/>
</dbReference>
<evidence type="ECO:0000256" key="2">
    <source>
        <dbReference type="ARBA" id="ARBA00022679"/>
    </source>
</evidence>
<dbReference type="AlphaFoldDB" id="A0A8J7SKV2"/>
<keyword evidence="3" id="KW-0677">Repeat</keyword>
<dbReference type="InterPro" id="IPR011004">
    <property type="entry name" value="Trimer_LpxA-like_sf"/>
</dbReference>